<accession>A0ABW3PZK0</accession>
<dbReference type="Proteomes" id="UP001597116">
    <property type="component" value="Unassembled WGS sequence"/>
</dbReference>
<dbReference type="SUPFAM" id="SSF49313">
    <property type="entry name" value="Cadherin-like"/>
    <property type="match status" value="1"/>
</dbReference>
<dbReference type="InterPro" id="IPR006644">
    <property type="entry name" value="Cadg"/>
</dbReference>
<dbReference type="Pfam" id="PF18962">
    <property type="entry name" value="Por_Secre_tail"/>
    <property type="match status" value="1"/>
</dbReference>
<name>A0ABW3PZK0_9BACT</name>
<dbReference type="Gene3D" id="2.60.120.430">
    <property type="entry name" value="Galactose-binding lectin"/>
    <property type="match status" value="1"/>
</dbReference>
<dbReference type="InterPro" id="IPR021720">
    <property type="entry name" value="Malectin_dom"/>
</dbReference>
<gene>
    <name evidence="2" type="ORF">ACFQ4C_02185</name>
</gene>
<sequence length="379" mass="39616">RAGGAGQRVFSANLEGGAVELANYDILGEVGSMRAVVKTFEVGVNDGVLNIDFTASANQPKVSAIEVFGPAVSANNPPVLASIGNQAVNAGSVLKVPLSATDADGDAVTITATTLPAFASLSNNVLTFAPGAQVSGSYSITVRATDSRQASVQETFTLLVNAVPAMGNILVSFSLMNADTDQEIRVLADGEPLNLATLPTKNLNIRANTNPVTVGSVVMVLSGKQNRTQTETGAPYALFGDTNGDYRNWTPAVGSYSLKGTPYSSAAGQGAAGTPLAVNFTVVNQAPAARLTVDAEQADVRVLSYPNPFTESFTIEIKGKPSGTLPLMIRNLYGKVVYRIADVQSGQVITLGKQYEAGMYLLHVGEGRKTKRFKLVKVQ</sequence>
<dbReference type="SMART" id="SM00736">
    <property type="entry name" value="CADG"/>
    <property type="match status" value="1"/>
</dbReference>
<dbReference type="Gene3D" id="2.60.40.10">
    <property type="entry name" value="Immunoglobulins"/>
    <property type="match status" value="1"/>
</dbReference>
<feature type="non-terminal residue" evidence="2">
    <location>
        <position position="1"/>
    </location>
</feature>
<evidence type="ECO:0000313" key="3">
    <source>
        <dbReference type="Proteomes" id="UP001597116"/>
    </source>
</evidence>
<organism evidence="2 3">
    <name type="scientific">Larkinella insperata</name>
    <dbReference type="NCBI Taxonomy" id="332158"/>
    <lineage>
        <taxon>Bacteria</taxon>
        <taxon>Pseudomonadati</taxon>
        <taxon>Bacteroidota</taxon>
        <taxon>Cytophagia</taxon>
        <taxon>Cytophagales</taxon>
        <taxon>Spirosomataceae</taxon>
        <taxon>Larkinella</taxon>
    </lineage>
</organism>
<comment type="caution">
    <text evidence="2">The sequence shown here is derived from an EMBL/GenBank/DDBJ whole genome shotgun (WGS) entry which is preliminary data.</text>
</comment>
<dbReference type="Pfam" id="PF05345">
    <property type="entry name" value="He_PIG"/>
    <property type="match status" value="1"/>
</dbReference>
<keyword evidence="3" id="KW-1185">Reference proteome</keyword>
<protein>
    <submittedName>
        <fullName evidence="2">T9SS type A sorting domain-containing protein</fullName>
    </submittedName>
</protein>
<dbReference type="InterPro" id="IPR013783">
    <property type="entry name" value="Ig-like_fold"/>
</dbReference>
<evidence type="ECO:0000259" key="1">
    <source>
        <dbReference type="SMART" id="SM00736"/>
    </source>
</evidence>
<dbReference type="Pfam" id="PF11721">
    <property type="entry name" value="Malectin"/>
    <property type="match status" value="1"/>
</dbReference>
<dbReference type="InterPro" id="IPR026444">
    <property type="entry name" value="Secre_tail"/>
</dbReference>
<dbReference type="EMBL" id="JBHTLP010000001">
    <property type="protein sequence ID" value="MFD1139892.1"/>
    <property type="molecule type" value="Genomic_DNA"/>
</dbReference>
<dbReference type="RefSeq" id="WP_379883876.1">
    <property type="nucleotide sequence ID" value="NZ_JBHTLP010000001.1"/>
</dbReference>
<dbReference type="InterPro" id="IPR015919">
    <property type="entry name" value="Cadherin-like_sf"/>
</dbReference>
<dbReference type="NCBIfam" id="TIGR04183">
    <property type="entry name" value="Por_Secre_tail"/>
    <property type="match status" value="1"/>
</dbReference>
<proteinExistence type="predicted"/>
<evidence type="ECO:0000313" key="2">
    <source>
        <dbReference type="EMBL" id="MFD1139892.1"/>
    </source>
</evidence>
<feature type="domain" description="Dystroglycan-type cadherin-like" evidence="1">
    <location>
        <begin position="78"/>
        <end position="167"/>
    </location>
</feature>
<reference evidence="3" key="1">
    <citation type="journal article" date="2019" name="Int. J. Syst. Evol. Microbiol.">
        <title>The Global Catalogue of Microorganisms (GCM) 10K type strain sequencing project: providing services to taxonomists for standard genome sequencing and annotation.</title>
        <authorList>
            <consortium name="The Broad Institute Genomics Platform"/>
            <consortium name="The Broad Institute Genome Sequencing Center for Infectious Disease"/>
            <person name="Wu L."/>
            <person name="Ma J."/>
        </authorList>
    </citation>
    <scope>NUCLEOTIDE SEQUENCE [LARGE SCALE GENOMIC DNA]</scope>
    <source>
        <strain evidence="3">CCUG 55608</strain>
    </source>
</reference>